<keyword evidence="1" id="KW-0472">Membrane</keyword>
<comment type="caution">
    <text evidence="2">The sequence shown here is derived from an EMBL/GenBank/DDBJ whole genome shotgun (WGS) entry which is preliminary data.</text>
</comment>
<keyword evidence="1" id="KW-1133">Transmembrane helix</keyword>
<reference evidence="2 3" key="1">
    <citation type="submission" date="2014-12" db="EMBL/GenBank/DDBJ databases">
        <title>Genomes of Geoalkalibacter ferrihydriticus and Geoalkalibacter subterraneus, two haloalkaliphilic metal-reducing members of the Geobacteraceae.</title>
        <authorList>
            <person name="Badalamenti J.P."/>
            <person name="Torres C.I."/>
            <person name="Krajmalnik-Brown R."/>
            <person name="Bond D.R."/>
        </authorList>
    </citation>
    <scope>NUCLEOTIDE SEQUENCE [LARGE SCALE GENOMIC DNA]</scope>
    <source>
        <strain evidence="2 3">DSM 17813</strain>
    </source>
</reference>
<keyword evidence="3" id="KW-1185">Reference proteome</keyword>
<evidence type="ECO:0000313" key="2">
    <source>
        <dbReference type="EMBL" id="KIH77738.1"/>
    </source>
</evidence>
<proteinExistence type="predicted"/>
<evidence type="ECO:0000313" key="3">
    <source>
        <dbReference type="Proteomes" id="UP000035068"/>
    </source>
</evidence>
<name>A0A0C2EGI2_9BACT</name>
<dbReference type="Proteomes" id="UP000035068">
    <property type="component" value="Unassembled WGS sequence"/>
</dbReference>
<evidence type="ECO:0000256" key="1">
    <source>
        <dbReference type="SAM" id="Phobius"/>
    </source>
</evidence>
<accession>A0A0C2EGI2</accession>
<dbReference type="EMBL" id="JWJD01000001">
    <property type="protein sequence ID" value="KIH77738.1"/>
    <property type="molecule type" value="Genomic_DNA"/>
</dbReference>
<sequence>MISIQEPGSKFAAIWAWVRLLFLYTLGFFYLHFSHLARCRIFPKNSADQVHGVLGGLSFCLDLTDKSFS</sequence>
<organism evidence="2 3">
    <name type="scientific">Geoalkalibacter ferrihydriticus DSM 17813</name>
    <dbReference type="NCBI Taxonomy" id="1121915"/>
    <lineage>
        <taxon>Bacteria</taxon>
        <taxon>Pseudomonadati</taxon>
        <taxon>Thermodesulfobacteriota</taxon>
        <taxon>Desulfuromonadia</taxon>
        <taxon>Desulfuromonadales</taxon>
        <taxon>Geoalkalibacteraceae</taxon>
        <taxon>Geoalkalibacter</taxon>
    </lineage>
</organism>
<protein>
    <submittedName>
        <fullName evidence="2">Uncharacterized protein</fullName>
    </submittedName>
</protein>
<dbReference type="AlphaFoldDB" id="A0A0C2EGI2"/>
<gene>
    <name evidence="2" type="ORF">GFER_03540</name>
</gene>
<keyword evidence="1" id="KW-0812">Transmembrane</keyword>
<feature type="transmembrane region" description="Helical" evidence="1">
    <location>
        <begin position="12"/>
        <end position="31"/>
    </location>
</feature>